<comment type="caution">
    <text evidence="1">The sequence shown here is derived from an EMBL/GenBank/DDBJ whole genome shotgun (WGS) entry which is preliminary data.</text>
</comment>
<feature type="non-terminal residue" evidence="1">
    <location>
        <position position="1"/>
    </location>
</feature>
<reference evidence="1" key="1">
    <citation type="submission" date="2021-06" db="EMBL/GenBank/DDBJ databases">
        <authorList>
            <person name="Kallberg Y."/>
            <person name="Tangrot J."/>
            <person name="Rosling A."/>
        </authorList>
    </citation>
    <scope>NUCLEOTIDE SEQUENCE</scope>
    <source>
        <strain evidence="1">IN212</strain>
    </source>
</reference>
<organism evidence="1 2">
    <name type="scientific">Racocetra fulgida</name>
    <dbReference type="NCBI Taxonomy" id="60492"/>
    <lineage>
        <taxon>Eukaryota</taxon>
        <taxon>Fungi</taxon>
        <taxon>Fungi incertae sedis</taxon>
        <taxon>Mucoromycota</taxon>
        <taxon>Glomeromycotina</taxon>
        <taxon>Glomeromycetes</taxon>
        <taxon>Diversisporales</taxon>
        <taxon>Gigasporaceae</taxon>
        <taxon>Racocetra</taxon>
    </lineage>
</organism>
<dbReference type="Proteomes" id="UP000789396">
    <property type="component" value="Unassembled WGS sequence"/>
</dbReference>
<accession>A0A9N9JUI9</accession>
<dbReference type="EMBL" id="CAJVPZ010067025">
    <property type="protein sequence ID" value="CAG8796685.1"/>
    <property type="molecule type" value="Genomic_DNA"/>
</dbReference>
<name>A0A9N9JUI9_9GLOM</name>
<protein>
    <submittedName>
        <fullName evidence="1">10771_t:CDS:1</fullName>
    </submittedName>
</protein>
<sequence length="79" mass="9034">VLDLPIGDGEVGKIAEHILDKSENYYSHIYTVTGHELLSGKLLAERLSQTLHHELVYKPSEDENHIKEHIKQYVTTPIE</sequence>
<evidence type="ECO:0000313" key="1">
    <source>
        <dbReference type="EMBL" id="CAG8796685.1"/>
    </source>
</evidence>
<gene>
    <name evidence="1" type="ORF">RFULGI_LOCUS17298</name>
</gene>
<keyword evidence="2" id="KW-1185">Reference proteome</keyword>
<dbReference type="AlphaFoldDB" id="A0A9N9JUI9"/>
<dbReference type="OrthoDB" id="10254221at2759"/>
<proteinExistence type="predicted"/>
<evidence type="ECO:0000313" key="2">
    <source>
        <dbReference type="Proteomes" id="UP000789396"/>
    </source>
</evidence>
<feature type="non-terminal residue" evidence="1">
    <location>
        <position position="79"/>
    </location>
</feature>